<dbReference type="EMBL" id="LAZR01000105">
    <property type="protein sequence ID" value="KKN91166.1"/>
    <property type="molecule type" value="Genomic_DNA"/>
</dbReference>
<comment type="caution">
    <text evidence="1">The sequence shown here is derived from an EMBL/GenBank/DDBJ whole genome shotgun (WGS) entry which is preliminary data.</text>
</comment>
<sequence length="115" mass="13684">MNQLEISLKQNGFHEIELHGPTATHEHASSMFQIRIRAASGLTLYFVNAFFYRKMQPHLKDMIEFEVRLYPSMNSRYWITLEFHGCDQELDIDTAMEFFRHAYSSLWCKPDPHNQ</sequence>
<protein>
    <submittedName>
        <fullName evidence="1">Uncharacterized protein</fullName>
    </submittedName>
</protein>
<gene>
    <name evidence="1" type="ORF">LCGC14_0220320</name>
</gene>
<organism evidence="1">
    <name type="scientific">marine sediment metagenome</name>
    <dbReference type="NCBI Taxonomy" id="412755"/>
    <lineage>
        <taxon>unclassified sequences</taxon>
        <taxon>metagenomes</taxon>
        <taxon>ecological metagenomes</taxon>
    </lineage>
</organism>
<reference evidence="1" key="1">
    <citation type="journal article" date="2015" name="Nature">
        <title>Complex archaea that bridge the gap between prokaryotes and eukaryotes.</title>
        <authorList>
            <person name="Spang A."/>
            <person name="Saw J.H."/>
            <person name="Jorgensen S.L."/>
            <person name="Zaremba-Niedzwiedzka K."/>
            <person name="Martijn J."/>
            <person name="Lind A.E."/>
            <person name="van Eijk R."/>
            <person name="Schleper C."/>
            <person name="Guy L."/>
            <person name="Ettema T.J."/>
        </authorList>
    </citation>
    <scope>NUCLEOTIDE SEQUENCE</scope>
</reference>
<evidence type="ECO:0000313" key="1">
    <source>
        <dbReference type="EMBL" id="KKN91166.1"/>
    </source>
</evidence>
<dbReference type="AlphaFoldDB" id="A0A0F9WXL2"/>
<name>A0A0F9WXL2_9ZZZZ</name>
<accession>A0A0F9WXL2</accession>
<proteinExistence type="predicted"/>